<keyword evidence="4" id="KW-0297">G-protein coupled receptor</keyword>
<keyword evidence="6" id="KW-0675">Receptor</keyword>
<dbReference type="PANTHER" id="PTHR10519">
    <property type="entry name" value="GABA-B RECEPTOR"/>
    <property type="match status" value="1"/>
</dbReference>
<evidence type="ECO:0000256" key="1">
    <source>
        <dbReference type="ARBA" id="ARBA00004141"/>
    </source>
</evidence>
<keyword evidence="5 9" id="KW-0472">Membrane</keyword>
<dbReference type="InterPro" id="IPR001828">
    <property type="entry name" value="ANF_lig-bd_rcpt"/>
</dbReference>
<dbReference type="PROSITE" id="PS50259">
    <property type="entry name" value="G_PROTEIN_RECEP_F3_4"/>
    <property type="match status" value="1"/>
</dbReference>
<name>A0ABY7DZD4_MYAAR</name>
<feature type="chain" id="PRO_5047155288" evidence="10">
    <location>
        <begin position="19"/>
        <end position="609"/>
    </location>
</feature>
<feature type="transmembrane region" description="Helical" evidence="9">
    <location>
        <begin position="358"/>
        <end position="378"/>
    </location>
</feature>
<dbReference type="Proteomes" id="UP001164746">
    <property type="component" value="Chromosome 4"/>
</dbReference>
<evidence type="ECO:0000256" key="3">
    <source>
        <dbReference type="ARBA" id="ARBA00022989"/>
    </source>
</evidence>
<dbReference type="InterPro" id="IPR017978">
    <property type="entry name" value="GPCR_3_C"/>
</dbReference>
<evidence type="ECO:0000256" key="6">
    <source>
        <dbReference type="ARBA" id="ARBA00023170"/>
    </source>
</evidence>
<evidence type="ECO:0000256" key="7">
    <source>
        <dbReference type="ARBA" id="ARBA00023180"/>
    </source>
</evidence>
<evidence type="ECO:0000256" key="8">
    <source>
        <dbReference type="ARBA" id="ARBA00023224"/>
    </source>
</evidence>
<feature type="signal peptide" evidence="10">
    <location>
        <begin position="1"/>
        <end position="18"/>
    </location>
</feature>
<accession>A0ABY7DZD4</accession>
<evidence type="ECO:0000256" key="5">
    <source>
        <dbReference type="ARBA" id="ARBA00023136"/>
    </source>
</evidence>
<dbReference type="EMBL" id="CP111015">
    <property type="protein sequence ID" value="WAR02880.1"/>
    <property type="molecule type" value="Genomic_DNA"/>
</dbReference>
<keyword evidence="13" id="KW-1185">Reference proteome</keyword>
<dbReference type="CDD" id="cd15047">
    <property type="entry name" value="7tmC_GABA-B-like"/>
    <property type="match status" value="1"/>
</dbReference>
<sequence length="609" mass="67983">MCFLRIFLFLTSFGIPGASENAEKALTPLHVGVLLEQTNHWYKDYTNFFPVIMESVIEAVRNNSDILPDYDFFLDVADTEGKAGLAAKQMINLIEEGPPKVAIMGPSLSDELTVTGQIAPFYNISYVAQTASTVDKDLFPSLFTVNPITALLNQAALKMMKYFGWSRVGTIGTEDERSVSQLNAFHNLVQNTTNNMVLVTAAVLTDSSNVKNILATFKAYKMDLYGSSHVWILSGPLLYPMWITKANMSGLDCTREQLIKASGGHFTLDFHEMSQSQDIIIRLNHSQKLLSPLDDTTEDVASYNPENGVLTWFKPVESLWADGRIPRDSFKYQRSLVQTSGIAFGMIVVLSVIKDIHLFGMVGILLLIDCVILIPWTLAYPLTYKRHVVQTKDISDYNVIFSSVYLSCYEARQGYWFASVYIYKGLLLAFGVFLAWETRSVQVAALNDSKYIGACIYNVVIVCIFGVPLGHVLPIEQTTLTFALESCLIVFCTTICQCIIFLPKIQTRNQVHGPFVMSTLASEDSNSQVTAITDRGRAISKVSNVNSEQNEVHLRSENAKLRMQMANEQIAIAKLRKTLLQVTGNVHVYKSGSDYVVFQRNVTPNETDT</sequence>
<keyword evidence="10" id="KW-0732">Signal</keyword>
<evidence type="ECO:0000259" key="11">
    <source>
        <dbReference type="PROSITE" id="PS50259"/>
    </source>
</evidence>
<feature type="domain" description="G-protein coupled receptors family 3 profile" evidence="11">
    <location>
        <begin position="361"/>
        <end position="505"/>
    </location>
</feature>
<dbReference type="Gene3D" id="3.40.50.2300">
    <property type="match status" value="2"/>
</dbReference>
<keyword evidence="8" id="KW-0807">Transducer</keyword>
<evidence type="ECO:0000256" key="10">
    <source>
        <dbReference type="SAM" id="SignalP"/>
    </source>
</evidence>
<feature type="transmembrane region" description="Helical" evidence="9">
    <location>
        <begin position="456"/>
        <end position="474"/>
    </location>
</feature>
<keyword evidence="3 9" id="KW-1133">Transmembrane helix</keyword>
<protein>
    <submittedName>
        <fullName evidence="12">GABR2-like protein</fullName>
    </submittedName>
</protein>
<keyword evidence="7" id="KW-0325">Glycoprotein</keyword>
<dbReference type="InterPro" id="IPR028082">
    <property type="entry name" value="Peripla_BP_I"/>
</dbReference>
<dbReference type="SUPFAM" id="SSF53822">
    <property type="entry name" value="Periplasmic binding protein-like I"/>
    <property type="match status" value="1"/>
</dbReference>
<evidence type="ECO:0000313" key="12">
    <source>
        <dbReference type="EMBL" id="WAR02880.1"/>
    </source>
</evidence>
<evidence type="ECO:0000256" key="9">
    <source>
        <dbReference type="SAM" id="Phobius"/>
    </source>
</evidence>
<feature type="transmembrane region" description="Helical" evidence="9">
    <location>
        <begin position="335"/>
        <end position="353"/>
    </location>
</feature>
<feature type="transmembrane region" description="Helical" evidence="9">
    <location>
        <begin position="415"/>
        <end position="436"/>
    </location>
</feature>
<dbReference type="PANTHER" id="PTHR10519:SF74">
    <property type="entry name" value="GAMMA-AMINOBUTYRIC ACID TYPE B RECEPTOR SUBUNIT 2"/>
    <property type="match status" value="1"/>
</dbReference>
<evidence type="ECO:0000256" key="4">
    <source>
        <dbReference type="ARBA" id="ARBA00023040"/>
    </source>
</evidence>
<dbReference type="Pfam" id="PF01094">
    <property type="entry name" value="ANF_receptor"/>
    <property type="match status" value="1"/>
</dbReference>
<feature type="transmembrane region" description="Helical" evidence="9">
    <location>
        <begin position="480"/>
        <end position="502"/>
    </location>
</feature>
<proteinExistence type="predicted"/>
<dbReference type="Pfam" id="PF00003">
    <property type="entry name" value="7tm_3"/>
    <property type="match status" value="1"/>
</dbReference>
<organism evidence="12 13">
    <name type="scientific">Mya arenaria</name>
    <name type="common">Soft-shell clam</name>
    <dbReference type="NCBI Taxonomy" id="6604"/>
    <lineage>
        <taxon>Eukaryota</taxon>
        <taxon>Metazoa</taxon>
        <taxon>Spiralia</taxon>
        <taxon>Lophotrochozoa</taxon>
        <taxon>Mollusca</taxon>
        <taxon>Bivalvia</taxon>
        <taxon>Autobranchia</taxon>
        <taxon>Heteroconchia</taxon>
        <taxon>Euheterodonta</taxon>
        <taxon>Imparidentia</taxon>
        <taxon>Neoheterodontei</taxon>
        <taxon>Myida</taxon>
        <taxon>Myoidea</taxon>
        <taxon>Myidae</taxon>
        <taxon>Mya</taxon>
    </lineage>
</organism>
<gene>
    <name evidence="12" type="ORF">MAR_009438</name>
</gene>
<reference evidence="12" key="1">
    <citation type="submission" date="2022-11" db="EMBL/GenBank/DDBJ databases">
        <title>Centuries of genome instability and evolution in soft-shell clam transmissible cancer (bioRxiv).</title>
        <authorList>
            <person name="Hart S.F.M."/>
            <person name="Yonemitsu M.A."/>
            <person name="Giersch R.M."/>
            <person name="Beal B.F."/>
            <person name="Arriagada G."/>
            <person name="Davis B.W."/>
            <person name="Ostrander E.A."/>
            <person name="Goff S.P."/>
            <person name="Metzger M.J."/>
        </authorList>
    </citation>
    <scope>NUCLEOTIDE SEQUENCE</scope>
    <source>
        <strain evidence="12">MELC-2E11</strain>
        <tissue evidence="12">Siphon/mantle</tissue>
    </source>
</reference>
<keyword evidence="2 9" id="KW-0812">Transmembrane</keyword>
<evidence type="ECO:0000256" key="2">
    <source>
        <dbReference type="ARBA" id="ARBA00022692"/>
    </source>
</evidence>
<comment type="subcellular location">
    <subcellularLocation>
        <location evidence="1">Membrane</location>
        <topology evidence="1">Multi-pass membrane protein</topology>
    </subcellularLocation>
</comment>
<dbReference type="InterPro" id="IPR002455">
    <property type="entry name" value="GPCR3_GABA-B"/>
</dbReference>
<evidence type="ECO:0000313" key="13">
    <source>
        <dbReference type="Proteomes" id="UP001164746"/>
    </source>
</evidence>